<feature type="transmembrane region" description="Helical" evidence="7">
    <location>
        <begin position="90"/>
        <end position="111"/>
    </location>
</feature>
<feature type="transmembrane region" description="Helical" evidence="7">
    <location>
        <begin position="406"/>
        <end position="428"/>
    </location>
</feature>
<feature type="transmembrane region" description="Helical" evidence="7">
    <location>
        <begin position="12"/>
        <end position="30"/>
    </location>
</feature>
<dbReference type="PANTHER" id="PTHR42925:SF1">
    <property type="entry name" value="VIRULENCE FACTOR MVIN"/>
    <property type="match status" value="1"/>
</dbReference>
<feature type="transmembrane region" description="Helical" evidence="7">
    <location>
        <begin position="269"/>
        <end position="296"/>
    </location>
</feature>
<dbReference type="CDD" id="cd13134">
    <property type="entry name" value="MATE_like_8"/>
    <property type="match status" value="1"/>
</dbReference>
<dbReference type="GO" id="GO:0042910">
    <property type="term" value="F:xenobiotic transmembrane transporter activity"/>
    <property type="evidence" value="ECO:0007669"/>
    <property type="project" value="InterPro"/>
</dbReference>
<evidence type="ECO:0000256" key="4">
    <source>
        <dbReference type="ARBA" id="ARBA00022692"/>
    </source>
</evidence>
<name>A0A926EUE3_9FIRM</name>
<keyword evidence="9" id="KW-1185">Reference proteome</keyword>
<evidence type="ECO:0000256" key="1">
    <source>
        <dbReference type="ARBA" id="ARBA00004651"/>
    </source>
</evidence>
<comment type="subcellular location">
    <subcellularLocation>
        <location evidence="1">Cell membrane</location>
        <topology evidence="1">Multi-pass membrane protein</topology>
    </subcellularLocation>
</comment>
<proteinExistence type="predicted"/>
<keyword evidence="6 7" id="KW-0472">Membrane</keyword>
<evidence type="ECO:0000256" key="7">
    <source>
        <dbReference type="SAM" id="Phobius"/>
    </source>
</evidence>
<evidence type="ECO:0000256" key="2">
    <source>
        <dbReference type="ARBA" id="ARBA00022448"/>
    </source>
</evidence>
<feature type="transmembrane region" description="Helical" evidence="7">
    <location>
        <begin position="55"/>
        <end position="78"/>
    </location>
</feature>
<dbReference type="EMBL" id="JACRTD010000011">
    <property type="protein sequence ID" value="MBC8586450.1"/>
    <property type="molecule type" value="Genomic_DNA"/>
</dbReference>
<dbReference type="NCBIfam" id="TIGR00797">
    <property type="entry name" value="matE"/>
    <property type="match status" value="1"/>
</dbReference>
<dbReference type="PANTHER" id="PTHR42925">
    <property type="entry name" value="MULTIDRUG AND TOXIN EFFLUX PROTEIN MATE FAMILY"/>
    <property type="match status" value="1"/>
</dbReference>
<feature type="transmembrane region" description="Helical" evidence="7">
    <location>
        <begin position="162"/>
        <end position="180"/>
    </location>
</feature>
<evidence type="ECO:0000256" key="6">
    <source>
        <dbReference type="ARBA" id="ARBA00023136"/>
    </source>
</evidence>
<dbReference type="AlphaFoldDB" id="A0A926EUE3"/>
<keyword evidence="4 7" id="KW-0812">Transmembrane</keyword>
<dbReference type="InterPro" id="IPR002528">
    <property type="entry name" value="MATE_fam"/>
</dbReference>
<sequence>MSEGQATYDTRYLFRLTWPIFIELLLQMMIGNVDQMMISRYSQNSVAAIGNANQILNVLIITFSIVSLATTILVSQYIGSKNFSALSEIYTLAVMMNLVFSLVISGILIAFHPQIFSLMRIPAELLKETGTYISIISAGLFLQALFLTFSAIFRSNAMMKEIMFLSLIVNLINIGGNALLIPRFRIAGAAISSDLSRLVGVIVIIFMFRRRFNTPISLKFLRPFPKKMCKRLLSIGLPAGGESISYNSAQICIQSLTNRLGLAVITTKVYVSIFATVSYMFASAVSQAAQVLVGYLMGAKDTENTDRQVRQTFKMALLITLVVSSLLFIFSSQIFSLFTSDPQVIALGRTIMGIEIALELGRAANLVFVRSLQASGDIIFPIVVCVISAWCTGVGIGWLLSSVFDLGLAGIWIGMACDECLRAVIFILRWKKGIWKTKTLLEE</sequence>
<organism evidence="8 9">
    <name type="scientific">Youxingia wuxianensis</name>
    <dbReference type="NCBI Taxonomy" id="2763678"/>
    <lineage>
        <taxon>Bacteria</taxon>
        <taxon>Bacillati</taxon>
        <taxon>Bacillota</taxon>
        <taxon>Clostridia</taxon>
        <taxon>Eubacteriales</taxon>
        <taxon>Oscillospiraceae</taxon>
        <taxon>Youxingia</taxon>
    </lineage>
</organism>
<gene>
    <name evidence="8" type="ORF">H8705_12745</name>
</gene>
<dbReference type="RefSeq" id="WP_262396168.1">
    <property type="nucleotide sequence ID" value="NZ_JACRTD010000011.1"/>
</dbReference>
<dbReference type="GO" id="GO:0005886">
    <property type="term" value="C:plasma membrane"/>
    <property type="evidence" value="ECO:0007669"/>
    <property type="project" value="UniProtKB-SubCell"/>
</dbReference>
<feature type="transmembrane region" description="Helical" evidence="7">
    <location>
        <begin position="186"/>
        <end position="208"/>
    </location>
</feature>
<dbReference type="GO" id="GO:0015297">
    <property type="term" value="F:antiporter activity"/>
    <property type="evidence" value="ECO:0007669"/>
    <property type="project" value="InterPro"/>
</dbReference>
<feature type="transmembrane region" description="Helical" evidence="7">
    <location>
        <begin position="378"/>
        <end position="400"/>
    </location>
</feature>
<dbReference type="Proteomes" id="UP000623678">
    <property type="component" value="Unassembled WGS sequence"/>
</dbReference>
<evidence type="ECO:0000256" key="3">
    <source>
        <dbReference type="ARBA" id="ARBA00022475"/>
    </source>
</evidence>
<evidence type="ECO:0000313" key="9">
    <source>
        <dbReference type="Proteomes" id="UP000623678"/>
    </source>
</evidence>
<protein>
    <submittedName>
        <fullName evidence="8">MATE family efflux transporter</fullName>
    </submittedName>
</protein>
<reference evidence="8" key="1">
    <citation type="submission" date="2020-08" db="EMBL/GenBank/DDBJ databases">
        <title>Genome public.</title>
        <authorList>
            <person name="Liu C."/>
            <person name="Sun Q."/>
        </authorList>
    </citation>
    <scope>NUCLEOTIDE SEQUENCE</scope>
    <source>
        <strain evidence="8">NSJ-64</strain>
    </source>
</reference>
<feature type="transmembrane region" description="Helical" evidence="7">
    <location>
        <begin position="131"/>
        <end position="153"/>
    </location>
</feature>
<dbReference type="PIRSF" id="PIRSF006603">
    <property type="entry name" value="DinF"/>
    <property type="match status" value="1"/>
</dbReference>
<dbReference type="InterPro" id="IPR047135">
    <property type="entry name" value="YsiQ"/>
</dbReference>
<dbReference type="Pfam" id="PF01554">
    <property type="entry name" value="MatE"/>
    <property type="match status" value="2"/>
</dbReference>
<accession>A0A926EUE3</accession>
<feature type="transmembrane region" description="Helical" evidence="7">
    <location>
        <begin position="316"/>
        <end position="338"/>
    </location>
</feature>
<keyword evidence="2" id="KW-0813">Transport</keyword>
<evidence type="ECO:0000256" key="5">
    <source>
        <dbReference type="ARBA" id="ARBA00022989"/>
    </source>
</evidence>
<evidence type="ECO:0000313" key="8">
    <source>
        <dbReference type="EMBL" id="MBC8586450.1"/>
    </source>
</evidence>
<dbReference type="InterPro" id="IPR048279">
    <property type="entry name" value="MdtK-like"/>
</dbReference>
<comment type="caution">
    <text evidence="8">The sequence shown here is derived from an EMBL/GenBank/DDBJ whole genome shotgun (WGS) entry which is preliminary data.</text>
</comment>
<keyword evidence="5 7" id="KW-1133">Transmembrane helix</keyword>
<keyword evidence="3" id="KW-1003">Cell membrane</keyword>